<protein>
    <submittedName>
        <fullName evidence="4">Uncharacterized protein</fullName>
    </submittedName>
</protein>
<dbReference type="InterPro" id="IPR015943">
    <property type="entry name" value="WD40/YVTN_repeat-like_dom_sf"/>
</dbReference>
<reference evidence="4 5" key="1">
    <citation type="submission" date="2020-08" db="EMBL/GenBank/DDBJ databases">
        <authorList>
            <person name="Newling K."/>
            <person name="Davey J."/>
            <person name="Forrester S."/>
        </authorList>
    </citation>
    <scope>NUCLEOTIDE SEQUENCE [LARGE SCALE GENOMIC DNA]</scope>
    <source>
        <strain evidence="5">Crithidia deanei Carvalho (ATCC PRA-265)</strain>
    </source>
</reference>
<evidence type="ECO:0000256" key="1">
    <source>
        <dbReference type="ARBA" id="ARBA00022574"/>
    </source>
</evidence>
<organism evidence="4 5">
    <name type="scientific">Angomonas deanei</name>
    <dbReference type="NCBI Taxonomy" id="59799"/>
    <lineage>
        <taxon>Eukaryota</taxon>
        <taxon>Discoba</taxon>
        <taxon>Euglenozoa</taxon>
        <taxon>Kinetoplastea</taxon>
        <taxon>Metakinetoplastina</taxon>
        <taxon>Trypanosomatida</taxon>
        <taxon>Trypanosomatidae</taxon>
        <taxon>Strigomonadinae</taxon>
        <taxon>Angomonas</taxon>
    </lineage>
</organism>
<feature type="repeat" description="WD" evidence="3">
    <location>
        <begin position="1"/>
        <end position="19"/>
    </location>
</feature>
<dbReference type="VEuPathDB" id="TriTrypDB:ADEAN_000698500"/>
<dbReference type="PROSITE" id="PS50082">
    <property type="entry name" value="WD_REPEATS_2"/>
    <property type="match status" value="1"/>
</dbReference>
<keyword evidence="1 3" id="KW-0853">WD repeat</keyword>
<keyword evidence="5" id="KW-1185">Reference proteome</keyword>
<evidence type="ECO:0000256" key="3">
    <source>
        <dbReference type="PROSITE-ProRule" id="PRU00221"/>
    </source>
</evidence>
<dbReference type="Gene3D" id="2.130.10.10">
    <property type="entry name" value="YVTN repeat-like/Quinoprotein amine dehydrogenase"/>
    <property type="match status" value="1"/>
</dbReference>
<evidence type="ECO:0000313" key="5">
    <source>
        <dbReference type="Proteomes" id="UP000515908"/>
    </source>
</evidence>
<dbReference type="SUPFAM" id="SSF50978">
    <property type="entry name" value="WD40 repeat-like"/>
    <property type="match status" value="1"/>
</dbReference>
<dbReference type="Proteomes" id="UP000515908">
    <property type="component" value="Chromosome 14"/>
</dbReference>
<name>A0A7G2CI01_9TRYP</name>
<sequence length="245" mass="26271">MEVLVTGSWDGKLRYWDLRQPATTGGRPNMLKEEILGEPIFALDGQKTTPMLSVATARTVHVFNLNSVMRIAEVKVTDKIKYNVRAVASSPFQDSVAVGSAEGRVAHLPLQGTTPAPLTSRPHMTAASLDLPGGRLSGMTSDNTASVMHQCNFISFHPQAPYIISGGGDGRVQLLNYHKKNTNILEGVKFQNTAGVEEVVPVSAGDVHASGELMATAHSYDWAQGRAGLRGQPVSVQIRPLVMTG</sequence>
<dbReference type="AlphaFoldDB" id="A0A7G2CI01"/>
<dbReference type="InterPro" id="IPR036322">
    <property type="entry name" value="WD40_repeat_dom_sf"/>
</dbReference>
<evidence type="ECO:0000313" key="4">
    <source>
        <dbReference type="EMBL" id="CAD2219478.1"/>
    </source>
</evidence>
<dbReference type="OrthoDB" id="256303at2759"/>
<dbReference type="PANTHER" id="PTHR10971">
    <property type="entry name" value="MRNA EXPORT FACTOR AND BUB3"/>
    <property type="match status" value="1"/>
</dbReference>
<accession>A0A7G2CI01</accession>
<dbReference type="InterPro" id="IPR001680">
    <property type="entry name" value="WD40_rpt"/>
</dbReference>
<dbReference type="Pfam" id="PF00400">
    <property type="entry name" value="WD40"/>
    <property type="match status" value="2"/>
</dbReference>
<gene>
    <name evidence="4" type="ORF">ADEAN_000698500</name>
</gene>
<keyword evidence="2" id="KW-0677">Repeat</keyword>
<evidence type="ECO:0000256" key="2">
    <source>
        <dbReference type="ARBA" id="ARBA00022737"/>
    </source>
</evidence>
<proteinExistence type="predicted"/>
<dbReference type="EMBL" id="LR877158">
    <property type="protein sequence ID" value="CAD2219478.1"/>
    <property type="molecule type" value="Genomic_DNA"/>
</dbReference>